<evidence type="ECO:0000256" key="3">
    <source>
        <dbReference type="ARBA" id="ARBA00022827"/>
    </source>
</evidence>
<dbReference type="InterPro" id="IPR007867">
    <property type="entry name" value="GMC_OxRtase_C"/>
</dbReference>
<dbReference type="HOGENOM" id="CLU_008878_4_2_0"/>
<dbReference type="PROSITE" id="PS51257">
    <property type="entry name" value="PROKAR_LIPOPROTEIN"/>
    <property type="match status" value="1"/>
</dbReference>
<dbReference type="Gene3D" id="3.50.50.60">
    <property type="entry name" value="FAD/NAD(P)-binding domain"/>
    <property type="match status" value="2"/>
</dbReference>
<proteinExistence type="inferred from homology"/>
<feature type="region of interest" description="Disordered" evidence="5">
    <location>
        <begin position="151"/>
        <end position="176"/>
    </location>
</feature>
<evidence type="ECO:0000256" key="1">
    <source>
        <dbReference type="ARBA" id="ARBA00010790"/>
    </source>
</evidence>
<dbReference type="Pfam" id="PF05199">
    <property type="entry name" value="GMC_oxred_C"/>
    <property type="match status" value="1"/>
</dbReference>
<dbReference type="SUPFAM" id="SSF51905">
    <property type="entry name" value="FAD/NAD(P)-binding domain"/>
    <property type="match status" value="1"/>
</dbReference>
<evidence type="ECO:0000256" key="2">
    <source>
        <dbReference type="ARBA" id="ARBA00022630"/>
    </source>
</evidence>
<keyword evidence="3" id="KW-0274">FAD</keyword>
<evidence type="ECO:0000256" key="5">
    <source>
        <dbReference type="SAM" id="MobiDB-lite"/>
    </source>
</evidence>
<keyword evidence="2" id="KW-0285">Flavoprotein</keyword>
<evidence type="ECO:0000313" key="8">
    <source>
        <dbReference type="EMBL" id="AIE85685.1"/>
    </source>
</evidence>
<organism evidence="8 9">
    <name type="scientific">Fimbriimonas ginsengisoli Gsoil 348</name>
    <dbReference type="NCBI Taxonomy" id="661478"/>
    <lineage>
        <taxon>Bacteria</taxon>
        <taxon>Bacillati</taxon>
        <taxon>Armatimonadota</taxon>
        <taxon>Fimbriimonadia</taxon>
        <taxon>Fimbriimonadales</taxon>
        <taxon>Fimbriimonadaceae</taxon>
        <taxon>Fimbriimonas</taxon>
    </lineage>
</organism>
<keyword evidence="9" id="KW-1185">Reference proteome</keyword>
<dbReference type="GO" id="GO:0016614">
    <property type="term" value="F:oxidoreductase activity, acting on CH-OH group of donors"/>
    <property type="evidence" value="ECO:0007669"/>
    <property type="project" value="InterPro"/>
</dbReference>
<dbReference type="GO" id="GO:0050660">
    <property type="term" value="F:flavin adenine dinucleotide binding"/>
    <property type="evidence" value="ECO:0007669"/>
    <property type="project" value="InterPro"/>
</dbReference>
<protein>
    <submittedName>
        <fullName evidence="8">Glucose-methanol-choline oxidoreductase</fullName>
    </submittedName>
</protein>
<dbReference type="RefSeq" id="WP_038473011.1">
    <property type="nucleotide sequence ID" value="NZ_CP007139.1"/>
</dbReference>
<evidence type="ECO:0000313" key="9">
    <source>
        <dbReference type="Proteomes" id="UP000027982"/>
    </source>
</evidence>
<feature type="domain" description="Glucose-methanol-choline oxidoreductase C-terminal" evidence="7">
    <location>
        <begin position="397"/>
        <end position="516"/>
    </location>
</feature>
<sequence>MRYDAIVIGSGAGGGIAACVLAEGGKRVLLLERGRLLEWEDETRDHLRNHRLSQYGHNTGPELKGNPRVFVEDGKETVVQPNDGRWSNIASAVGSGTLVYGGQAWRYHPLDFRMASTYGVPEGSSLVDWPFGYDELAPYYEMAEWEIGVSGGPPAPEMPARREYPMPRGRTTEKGRRLAAGAERLGWDTQAPPLLINMVPRNGRGACAECQHCVGFQCPTNAKNGTQNTVIPRASATGRCELITEASVTKIVHEQGEATGVTYVWHGHEIRAEADVIVVAGGAIETARLLMISGLGNDHVGRNLQGHYYAVAWGLMPDPVWDGVGPGASISTLKFNHGNDGIVGGGMLADDFVTLPIVYAKWFRPENVPAWGLEHKRWMRDTYRRFIQVMGPVHEIPSPECRVTLDPVVTDKLGLPAARLGGTTHPETLRTTSYMTDRAKEWLVGAGAEVVYSRQPELRLSAGQHQAGTCRMGEDPALSAVDTNGRVHGTKNVYVADGSAHPTNGGFNPVLTIMAMSFRTSNNLLRNW</sequence>
<reference evidence="8 9" key="1">
    <citation type="journal article" date="2014" name="PLoS ONE">
        <title>The first complete genome sequence of the class fimbriimonadia in the phylum armatimonadetes.</title>
        <authorList>
            <person name="Hu Z.Y."/>
            <person name="Wang Y.Z."/>
            <person name="Im W.T."/>
            <person name="Wang S.Y."/>
            <person name="Zhao G.P."/>
            <person name="Zheng H.J."/>
            <person name="Quan Z.X."/>
        </authorList>
    </citation>
    <scope>NUCLEOTIDE SEQUENCE [LARGE SCALE GENOMIC DNA]</scope>
    <source>
        <strain evidence="8">Gsoil 348</strain>
    </source>
</reference>
<comment type="similarity">
    <text evidence="1">Belongs to the GMC oxidoreductase family.</text>
</comment>
<dbReference type="eggNOG" id="COG2303">
    <property type="taxonomic scope" value="Bacteria"/>
</dbReference>
<dbReference type="InterPro" id="IPR000172">
    <property type="entry name" value="GMC_OxRdtase_N"/>
</dbReference>
<dbReference type="KEGG" id="fgi:OP10G_2317"/>
<feature type="compositionally biased region" description="Basic and acidic residues" evidence="5">
    <location>
        <begin position="159"/>
        <end position="176"/>
    </location>
</feature>
<accession>A0A068NSE9</accession>
<dbReference type="InterPro" id="IPR036188">
    <property type="entry name" value="FAD/NAD-bd_sf"/>
</dbReference>
<dbReference type="EMBL" id="CP007139">
    <property type="protein sequence ID" value="AIE85685.1"/>
    <property type="molecule type" value="Genomic_DNA"/>
</dbReference>
<dbReference type="Proteomes" id="UP000027982">
    <property type="component" value="Chromosome"/>
</dbReference>
<dbReference type="PANTHER" id="PTHR46056">
    <property type="entry name" value="LONG-CHAIN-ALCOHOL OXIDASE"/>
    <property type="match status" value="1"/>
</dbReference>
<gene>
    <name evidence="8" type="ORF">OP10G_2317</name>
</gene>
<feature type="domain" description="Glucose-methanol-choline oxidoreductase N-terminal" evidence="6">
    <location>
        <begin position="131"/>
        <end position="308"/>
    </location>
</feature>
<evidence type="ECO:0000256" key="4">
    <source>
        <dbReference type="ARBA" id="ARBA00023002"/>
    </source>
</evidence>
<evidence type="ECO:0000259" key="7">
    <source>
        <dbReference type="Pfam" id="PF05199"/>
    </source>
</evidence>
<dbReference type="AlphaFoldDB" id="A0A068NSE9"/>
<dbReference type="STRING" id="661478.OP10G_2317"/>
<dbReference type="Pfam" id="PF00732">
    <property type="entry name" value="GMC_oxred_N"/>
    <property type="match status" value="1"/>
</dbReference>
<keyword evidence="4" id="KW-0560">Oxidoreductase</keyword>
<dbReference type="PANTHER" id="PTHR46056:SF12">
    <property type="entry name" value="LONG-CHAIN-ALCOHOL OXIDASE"/>
    <property type="match status" value="1"/>
</dbReference>
<name>A0A068NSE9_FIMGI</name>
<evidence type="ECO:0000259" key="6">
    <source>
        <dbReference type="Pfam" id="PF00732"/>
    </source>
</evidence>